<reference evidence="2" key="1">
    <citation type="submission" date="2020-11" db="EMBL/GenBank/DDBJ databases">
        <authorList>
            <consortium name="DOE Joint Genome Institute"/>
            <person name="Ahrendt S."/>
            <person name="Riley R."/>
            <person name="Andreopoulos W."/>
            <person name="LaButti K."/>
            <person name="Pangilinan J."/>
            <person name="Ruiz-duenas F.J."/>
            <person name="Barrasa J.M."/>
            <person name="Sanchez-Garcia M."/>
            <person name="Camarero S."/>
            <person name="Miyauchi S."/>
            <person name="Serrano A."/>
            <person name="Linde D."/>
            <person name="Babiker R."/>
            <person name="Drula E."/>
            <person name="Ayuso-Fernandez I."/>
            <person name="Pacheco R."/>
            <person name="Padilla G."/>
            <person name="Ferreira P."/>
            <person name="Barriuso J."/>
            <person name="Kellner H."/>
            <person name="Castanera R."/>
            <person name="Alfaro M."/>
            <person name="Ramirez L."/>
            <person name="Pisabarro A.G."/>
            <person name="Kuo A."/>
            <person name="Tritt A."/>
            <person name="Lipzen A."/>
            <person name="He G."/>
            <person name="Yan M."/>
            <person name="Ng V."/>
            <person name="Cullen D."/>
            <person name="Martin F."/>
            <person name="Rosso M.-N."/>
            <person name="Henrissat B."/>
            <person name="Hibbett D."/>
            <person name="Martinez A.T."/>
            <person name="Grigoriev I.V."/>
        </authorList>
    </citation>
    <scope>NUCLEOTIDE SEQUENCE</scope>
    <source>
        <strain evidence="2">AH 44721</strain>
    </source>
</reference>
<protein>
    <submittedName>
        <fullName evidence="2">Uncharacterized protein</fullName>
    </submittedName>
</protein>
<name>A0A9P5TQW8_GYMJU</name>
<evidence type="ECO:0000313" key="2">
    <source>
        <dbReference type="EMBL" id="KAF8906068.1"/>
    </source>
</evidence>
<feature type="region of interest" description="Disordered" evidence="1">
    <location>
        <begin position="1"/>
        <end position="28"/>
    </location>
</feature>
<comment type="caution">
    <text evidence="2">The sequence shown here is derived from an EMBL/GenBank/DDBJ whole genome shotgun (WGS) entry which is preliminary data.</text>
</comment>
<keyword evidence="3" id="KW-1185">Reference proteome</keyword>
<dbReference type="Proteomes" id="UP000724874">
    <property type="component" value="Unassembled WGS sequence"/>
</dbReference>
<dbReference type="AlphaFoldDB" id="A0A9P5TQW8"/>
<organism evidence="2 3">
    <name type="scientific">Gymnopilus junonius</name>
    <name type="common">Spectacular rustgill mushroom</name>
    <name type="synonym">Gymnopilus spectabilis subsp. junonius</name>
    <dbReference type="NCBI Taxonomy" id="109634"/>
    <lineage>
        <taxon>Eukaryota</taxon>
        <taxon>Fungi</taxon>
        <taxon>Dikarya</taxon>
        <taxon>Basidiomycota</taxon>
        <taxon>Agaricomycotina</taxon>
        <taxon>Agaricomycetes</taxon>
        <taxon>Agaricomycetidae</taxon>
        <taxon>Agaricales</taxon>
        <taxon>Agaricineae</taxon>
        <taxon>Hymenogastraceae</taxon>
        <taxon>Gymnopilus</taxon>
    </lineage>
</organism>
<accession>A0A9P5TQW8</accession>
<proteinExistence type="predicted"/>
<evidence type="ECO:0000256" key="1">
    <source>
        <dbReference type="SAM" id="MobiDB-lite"/>
    </source>
</evidence>
<dbReference type="OrthoDB" id="4085451at2759"/>
<sequence>MQPIRPAADNTRLFESRSTESSSSQETKRNHLYAFTLSDLLDKRKSTETEKDLGKLAKDFGIEPDRLKRLGRFINSPSINSLTIRPASGKSEEEGFIATAVWVEPKISG</sequence>
<evidence type="ECO:0000313" key="3">
    <source>
        <dbReference type="Proteomes" id="UP000724874"/>
    </source>
</evidence>
<gene>
    <name evidence="2" type="ORF">CPB84DRAFT_1770983</name>
</gene>
<dbReference type="EMBL" id="JADNYJ010000020">
    <property type="protein sequence ID" value="KAF8906068.1"/>
    <property type="molecule type" value="Genomic_DNA"/>
</dbReference>